<organism evidence="1 2">
    <name type="scientific">Glossina austeni</name>
    <name type="common">Savannah tsetse fly</name>
    <dbReference type="NCBI Taxonomy" id="7395"/>
    <lineage>
        <taxon>Eukaryota</taxon>
        <taxon>Metazoa</taxon>
        <taxon>Ecdysozoa</taxon>
        <taxon>Arthropoda</taxon>
        <taxon>Hexapoda</taxon>
        <taxon>Insecta</taxon>
        <taxon>Pterygota</taxon>
        <taxon>Neoptera</taxon>
        <taxon>Endopterygota</taxon>
        <taxon>Diptera</taxon>
        <taxon>Brachycera</taxon>
        <taxon>Muscomorpha</taxon>
        <taxon>Hippoboscoidea</taxon>
        <taxon>Glossinidae</taxon>
        <taxon>Glossina</taxon>
    </lineage>
</organism>
<reference evidence="1" key="1">
    <citation type="submission" date="2020-05" db="UniProtKB">
        <authorList>
            <consortium name="EnsemblMetazoa"/>
        </authorList>
    </citation>
    <scope>IDENTIFICATION</scope>
    <source>
        <strain evidence="1">TTRI</strain>
    </source>
</reference>
<protein>
    <submittedName>
        <fullName evidence="1">Uncharacterized protein</fullName>
    </submittedName>
</protein>
<dbReference type="VEuPathDB" id="VectorBase:GAUT047318"/>
<dbReference type="Proteomes" id="UP000078200">
    <property type="component" value="Unassembled WGS sequence"/>
</dbReference>
<accession>A0A1A9VTS8</accession>
<dbReference type="AlphaFoldDB" id="A0A1A9VTS8"/>
<keyword evidence="2" id="KW-1185">Reference proteome</keyword>
<proteinExistence type="predicted"/>
<evidence type="ECO:0000313" key="1">
    <source>
        <dbReference type="EnsemblMetazoa" id="GAUT047318-PA"/>
    </source>
</evidence>
<evidence type="ECO:0000313" key="2">
    <source>
        <dbReference type="Proteomes" id="UP000078200"/>
    </source>
</evidence>
<dbReference type="EnsemblMetazoa" id="GAUT047318-RA">
    <property type="protein sequence ID" value="GAUT047318-PA"/>
    <property type="gene ID" value="GAUT047318"/>
</dbReference>
<name>A0A1A9VTS8_GLOAU</name>
<sequence>MTHFYGCDAPSNLSYGCLPLNDVKLKNICTGAYPREAKQRYADNYVKPGLSYTVFELNDLEGYYMIAHGYSDLTKCAEISLTSPRHVDCNGRDVYLKSSILRKESKPKAAFTAMFYVRGTLYVDKQIIEGGSRIMYTSLFVMIKYWPHVCKEIKIILKRPLLTLYGLMIRAALRPTIMRPLISLSPMENVNFSKINAFKASAWFVEEKKRAHREFSYNVGVQEQHFLFY</sequence>